<dbReference type="EMBL" id="CAVP010060359">
    <property type="protein sequence ID" value="CDL96386.1"/>
    <property type="molecule type" value="Genomic_DNA"/>
</dbReference>
<name>W6NG87_HAECO</name>
<reference evidence="1" key="2">
    <citation type="submission" date="2013-05" db="EMBL/GenBank/DDBJ databases">
        <title>The genome and transcriptome of Haemonchus contortus: a key model parasite for drug and vaccine discovery.</title>
        <authorList>
            <person name="Laing R."/>
            <person name="Kikuchi T."/>
            <person name="Martinelli A."/>
            <person name="Tsai I.J."/>
            <person name="Beech R.N."/>
            <person name="Redman E."/>
            <person name="Holroyd N."/>
            <person name="Bartley D.J."/>
            <person name="Beasley H."/>
            <person name="Britton C."/>
            <person name="Curran D."/>
            <person name="Devaney E."/>
            <person name="Gilabert A."/>
            <person name="Jackson F."/>
            <person name="Hunt M."/>
            <person name="Johnston S."/>
            <person name="Kryukov I."/>
            <person name="Li K."/>
            <person name="Morrison A.A."/>
            <person name="Reid A.J."/>
            <person name="Sargison N."/>
            <person name="Saunders G."/>
            <person name="Wasmuth J.D."/>
            <person name="Wolstenholme A."/>
            <person name="Berriman M."/>
            <person name="Gilleard J.S."/>
            <person name="Cotton J.A."/>
        </authorList>
    </citation>
    <scope>NUCLEOTIDE SEQUENCE [LARGE SCALE GENOMIC DNA]</scope>
    <source>
        <strain evidence="1">ISE/inbred ISE</strain>
    </source>
</reference>
<comment type="caution">
    <text evidence="1">The sequence shown here is derived from an EMBL/GenBank/DDBJ whole genome shotgun (WGS) entry which is preliminary data.</text>
</comment>
<evidence type="ECO:0000313" key="1">
    <source>
        <dbReference type="EMBL" id="CDL96386.1"/>
    </source>
</evidence>
<accession>W6NG87</accession>
<proteinExistence type="predicted"/>
<organism evidence="1">
    <name type="scientific">Haemonchus contortus</name>
    <name type="common">Barber pole worm</name>
    <dbReference type="NCBI Taxonomy" id="6289"/>
    <lineage>
        <taxon>Eukaryota</taxon>
        <taxon>Metazoa</taxon>
        <taxon>Ecdysozoa</taxon>
        <taxon>Nematoda</taxon>
        <taxon>Chromadorea</taxon>
        <taxon>Rhabditida</taxon>
        <taxon>Rhabditina</taxon>
        <taxon>Rhabditomorpha</taxon>
        <taxon>Strongyloidea</taxon>
        <taxon>Trichostrongylidae</taxon>
        <taxon>Haemonchus</taxon>
    </lineage>
</organism>
<sequence>VTNEPEDESMVNADHNESQALVDYMIMDDLVLGGEMAPEVAAEPVAEVVTSERPANMKNAVNVKVRILIIFNIVFSDWIPERNIKAKLQPLAIPLLNPPSCHHHDADYSKATPRSARVLDALDEYKIEGAVICI</sequence>
<gene>
    <name evidence="1" type="ORF">HCOI_01456200</name>
</gene>
<dbReference type="AlphaFoldDB" id="W6NG87"/>
<protein>
    <submittedName>
        <fullName evidence="1">Uncharacterized protein</fullName>
    </submittedName>
</protein>
<reference evidence="1" key="1">
    <citation type="submission" date="2013-03" db="EMBL/GenBank/DDBJ databases">
        <authorList>
            <person name="Aslett M."/>
        </authorList>
    </citation>
    <scope>NUCLEOTIDE SEQUENCE [LARGE SCALE GENOMIC DNA]</scope>
    <source>
        <strain evidence="1">ISE/inbred ISE</strain>
    </source>
</reference>
<feature type="non-terminal residue" evidence="1">
    <location>
        <position position="1"/>
    </location>
</feature>